<name>A0ACB9YGQ9_9PEZI</name>
<sequence length="717" mass="76966">MNSPTEATDPTVEQGNSGTVGHLSGQKRPRDYGEELKGLPTSDDEDGKNDSFPAVKKQKTDGVDDADDSGLDDGEIVESSPAPDNGLGRLTKESVHEPVMQDFSEDGEVGSSAADPEESNAPNEPFFIDKDGGKPAPRSGWNEGVSLGTRTSFRNGGTRLFPAKPSTAAPSRGDHKDGGEGEDEEEGEGERDIAEYEKKEEITKPQNQIKDKKTKTFTAGNALWNYPSSPGISVKYEDDALNPAFWVEKLRVWTAALLKANSSSTAGRLTPEVIRMGFMLQYSGNPNLFNGRRKQKMDFVGVAKKVVITVNLQALIADVRSNAAKDAKATGENTVVSSESGSQERMDEAVTLLSSDGEDDELQQQRKYFPGVEDPSRYCLSCSGMGHKSRECPQLHCKFCESQGHTSFGCPTKQRCSKCRQLGHNSRSCQEKLALAVGEQGGCAFCGAEHTEEQCTEIWRSFVLSAEAHKKVKDIPAFCYTCGAQGHYGQECGLPDRGGKVTGRTTWSQANRILYVDPASPDIAIGWANVDLSSSPHGEFHIRGRAKRPTHTHFVSSDESEGEDLVHAPVQRSGPRGEIRIASNIGSVPVVGADPTRGGAKNKNRKPRGDGEVPPPPPPQSHPQRSRSSRGSSWQPPLPSGPPPSMPSNVFRGSLPSAALASLPPRPQTFNQSSNSRGANRGGSNRGFSNGRGGQNSRGGRGGSRGNGRGRGRGRGN</sequence>
<dbReference type="Proteomes" id="UP001497700">
    <property type="component" value="Unassembled WGS sequence"/>
</dbReference>
<evidence type="ECO:0000313" key="2">
    <source>
        <dbReference type="Proteomes" id="UP001497700"/>
    </source>
</evidence>
<keyword evidence="2" id="KW-1185">Reference proteome</keyword>
<proteinExistence type="predicted"/>
<gene>
    <name evidence="1" type="ORF">F4820DRAFT_442111</name>
</gene>
<evidence type="ECO:0000313" key="1">
    <source>
        <dbReference type="EMBL" id="KAI4858608.1"/>
    </source>
</evidence>
<reference evidence="1 2" key="1">
    <citation type="journal article" date="2022" name="New Phytol.">
        <title>Ecological generalism drives hyperdiversity of secondary metabolite gene clusters in xylarialean endophytes.</title>
        <authorList>
            <person name="Franco M.E.E."/>
            <person name="Wisecaver J.H."/>
            <person name="Arnold A.E."/>
            <person name="Ju Y.M."/>
            <person name="Slot J.C."/>
            <person name="Ahrendt S."/>
            <person name="Moore L.P."/>
            <person name="Eastman K.E."/>
            <person name="Scott K."/>
            <person name="Konkel Z."/>
            <person name="Mondo S.J."/>
            <person name="Kuo A."/>
            <person name="Hayes R.D."/>
            <person name="Haridas S."/>
            <person name="Andreopoulos B."/>
            <person name="Riley R."/>
            <person name="LaButti K."/>
            <person name="Pangilinan J."/>
            <person name="Lipzen A."/>
            <person name="Amirebrahimi M."/>
            <person name="Yan J."/>
            <person name="Adam C."/>
            <person name="Keymanesh K."/>
            <person name="Ng V."/>
            <person name="Louie K."/>
            <person name="Northen T."/>
            <person name="Drula E."/>
            <person name="Henrissat B."/>
            <person name="Hsieh H.M."/>
            <person name="Youens-Clark K."/>
            <person name="Lutzoni F."/>
            <person name="Miadlikowska J."/>
            <person name="Eastwood D.C."/>
            <person name="Hamelin R.C."/>
            <person name="Grigoriev I.V."/>
            <person name="U'Ren J.M."/>
        </authorList>
    </citation>
    <scope>NUCLEOTIDE SEQUENCE [LARGE SCALE GENOMIC DNA]</scope>
    <source>
        <strain evidence="1 2">CBS 119005</strain>
    </source>
</reference>
<accession>A0ACB9YGQ9</accession>
<organism evidence="1 2">
    <name type="scientific">Hypoxylon rubiginosum</name>
    <dbReference type="NCBI Taxonomy" id="110542"/>
    <lineage>
        <taxon>Eukaryota</taxon>
        <taxon>Fungi</taxon>
        <taxon>Dikarya</taxon>
        <taxon>Ascomycota</taxon>
        <taxon>Pezizomycotina</taxon>
        <taxon>Sordariomycetes</taxon>
        <taxon>Xylariomycetidae</taxon>
        <taxon>Xylariales</taxon>
        <taxon>Hypoxylaceae</taxon>
        <taxon>Hypoxylon</taxon>
    </lineage>
</organism>
<comment type="caution">
    <text evidence="1">The sequence shown here is derived from an EMBL/GenBank/DDBJ whole genome shotgun (WGS) entry which is preliminary data.</text>
</comment>
<dbReference type="EMBL" id="MU393714">
    <property type="protein sequence ID" value="KAI4858608.1"/>
    <property type="molecule type" value="Genomic_DNA"/>
</dbReference>
<protein>
    <submittedName>
        <fullName evidence="1">Uncharacterized protein</fullName>
    </submittedName>
</protein>